<name>A0ACB9PB13_BAUVA</name>
<reference evidence="1 2" key="1">
    <citation type="journal article" date="2022" name="DNA Res.">
        <title>Chromosomal-level genome assembly of the orchid tree Bauhinia variegata (Leguminosae; Cercidoideae) supports the allotetraploid origin hypothesis of Bauhinia.</title>
        <authorList>
            <person name="Zhong Y."/>
            <person name="Chen Y."/>
            <person name="Zheng D."/>
            <person name="Pang J."/>
            <person name="Liu Y."/>
            <person name="Luo S."/>
            <person name="Meng S."/>
            <person name="Qian L."/>
            <person name="Wei D."/>
            <person name="Dai S."/>
            <person name="Zhou R."/>
        </authorList>
    </citation>
    <scope>NUCLEOTIDE SEQUENCE [LARGE SCALE GENOMIC DNA]</scope>
    <source>
        <strain evidence="1">BV-YZ2020</strain>
    </source>
</reference>
<organism evidence="1 2">
    <name type="scientific">Bauhinia variegata</name>
    <name type="common">Purple orchid tree</name>
    <name type="synonym">Phanera variegata</name>
    <dbReference type="NCBI Taxonomy" id="167791"/>
    <lineage>
        <taxon>Eukaryota</taxon>
        <taxon>Viridiplantae</taxon>
        <taxon>Streptophyta</taxon>
        <taxon>Embryophyta</taxon>
        <taxon>Tracheophyta</taxon>
        <taxon>Spermatophyta</taxon>
        <taxon>Magnoliopsida</taxon>
        <taxon>eudicotyledons</taxon>
        <taxon>Gunneridae</taxon>
        <taxon>Pentapetalae</taxon>
        <taxon>rosids</taxon>
        <taxon>fabids</taxon>
        <taxon>Fabales</taxon>
        <taxon>Fabaceae</taxon>
        <taxon>Cercidoideae</taxon>
        <taxon>Cercideae</taxon>
        <taxon>Bauhiniinae</taxon>
        <taxon>Bauhinia</taxon>
    </lineage>
</organism>
<evidence type="ECO:0000313" key="2">
    <source>
        <dbReference type="Proteomes" id="UP000828941"/>
    </source>
</evidence>
<keyword evidence="2" id="KW-1185">Reference proteome</keyword>
<protein>
    <submittedName>
        <fullName evidence="1">Uncharacterized protein</fullName>
    </submittedName>
</protein>
<accession>A0ACB9PB13</accession>
<comment type="caution">
    <text evidence="1">The sequence shown here is derived from an EMBL/GenBank/DDBJ whole genome shotgun (WGS) entry which is preliminary data.</text>
</comment>
<evidence type="ECO:0000313" key="1">
    <source>
        <dbReference type="EMBL" id="KAI4345667.1"/>
    </source>
</evidence>
<dbReference type="Proteomes" id="UP000828941">
    <property type="component" value="Chromosome 5"/>
</dbReference>
<proteinExistence type="predicted"/>
<sequence>MGFGFYVTGNLRLDVRQIESFGDLYDVCQNAETVSGQHWFPSSGRKPWLQGSRGQQQHPYHFSSRSFQTFYTSELGHIRALPRFDSFNRLLRGLQNYRILDFQSRPQTFFVPHHSNAHYVFIVLRGKALFTFVTANSRESYNLERADVLVVPAGSTVYAANRDNRRNLRVVQLAIPVNNPEQFQAPYQEIQRDLLGQQGQQQQGQGLIVKASRDQIRQLAQQARSSQGQSQFTPFNLEKYETPISNDYGKMWEARPYQLPQLQYVDVSLAKVELRPGAMILPHYNTVKTPILYIVQGNATIETASPHLSRQKSHGGSGCGCQEEQEQEEQQWRVGQIQSLTAQVNEGDVYVIPPGHPTAIRASNNGNLHFVSFGINDENNKMTLLAGENDNAINQIDSVAKELTFSGSAEQVERILKNQRQSYIVNGQPQKKQGQGSEGGLRAPLS</sequence>
<dbReference type="EMBL" id="CM039430">
    <property type="protein sequence ID" value="KAI4345667.1"/>
    <property type="molecule type" value="Genomic_DNA"/>
</dbReference>
<gene>
    <name evidence="1" type="ORF">L6164_012767</name>
</gene>